<gene>
    <name evidence="2" type="ORF">GXP69_10075</name>
</gene>
<keyword evidence="1" id="KW-0812">Transmembrane</keyword>
<protein>
    <recommendedName>
        <fullName evidence="4">Glycosyltransferase RgtA/B/C/D-like domain-containing protein</fullName>
    </recommendedName>
</protein>
<dbReference type="Pfam" id="PF19528">
    <property type="entry name" value="DUF6056"/>
    <property type="match status" value="1"/>
</dbReference>
<comment type="caution">
    <text evidence="2">The sequence shown here is derived from an EMBL/GenBank/DDBJ whole genome shotgun (WGS) entry which is preliminary data.</text>
</comment>
<dbReference type="AlphaFoldDB" id="A0A6B3LX47"/>
<dbReference type="RefSeq" id="WP_163914942.1">
    <property type="nucleotide sequence ID" value="NZ_JAAGWD010000004.1"/>
</dbReference>
<keyword evidence="1" id="KW-0472">Membrane</keyword>
<evidence type="ECO:0000256" key="1">
    <source>
        <dbReference type="SAM" id="Phobius"/>
    </source>
</evidence>
<keyword evidence="3" id="KW-1185">Reference proteome</keyword>
<evidence type="ECO:0008006" key="4">
    <source>
        <dbReference type="Google" id="ProtNLM"/>
    </source>
</evidence>
<organism evidence="2 3">
    <name type="scientific">Pontibacter burrus</name>
    <dbReference type="NCBI Taxonomy" id="2704466"/>
    <lineage>
        <taxon>Bacteria</taxon>
        <taxon>Pseudomonadati</taxon>
        <taxon>Bacteroidota</taxon>
        <taxon>Cytophagia</taxon>
        <taxon>Cytophagales</taxon>
        <taxon>Hymenobacteraceae</taxon>
        <taxon>Pontibacter</taxon>
    </lineage>
</organism>
<accession>A0A6B3LX47</accession>
<feature type="transmembrane region" description="Helical" evidence="1">
    <location>
        <begin position="179"/>
        <end position="208"/>
    </location>
</feature>
<dbReference type="Proteomes" id="UP000474777">
    <property type="component" value="Unassembled WGS sequence"/>
</dbReference>
<feature type="transmembrane region" description="Helical" evidence="1">
    <location>
        <begin position="220"/>
        <end position="238"/>
    </location>
</feature>
<evidence type="ECO:0000313" key="2">
    <source>
        <dbReference type="EMBL" id="NEM98041.1"/>
    </source>
</evidence>
<name>A0A6B3LX47_9BACT</name>
<sequence length="255" mass="28911">MLPQENRTRNYSIIILITIGLYTLLPFLLLTQYTHPAADDFSFAERDTNLSFWAAQVKYYLNWSGRYFGTAIVRINPLTFDSLVAYKLYALVLLLLLSVAVYAIVRTVGQDTFNRKQTTGLAAMLLTLYILQLPSTSEGFYFFSTYATYQFPNILLLVLLIVLYRFFRAQNSAGRKLYTGLAILLCIAIVGSNEMALVITFTTVFVLATINLKHRLYRPYLILLLIVCIICCLVAVLAPGNFNRMTEHPNGGRLV</sequence>
<proteinExistence type="predicted"/>
<feature type="transmembrane region" description="Helical" evidence="1">
    <location>
        <begin position="121"/>
        <end position="143"/>
    </location>
</feature>
<dbReference type="EMBL" id="JAAGWD010000004">
    <property type="protein sequence ID" value="NEM98041.1"/>
    <property type="molecule type" value="Genomic_DNA"/>
</dbReference>
<dbReference type="InterPro" id="IPR045691">
    <property type="entry name" value="DUF6056"/>
</dbReference>
<feature type="transmembrane region" description="Helical" evidence="1">
    <location>
        <begin position="149"/>
        <end position="167"/>
    </location>
</feature>
<evidence type="ECO:0000313" key="3">
    <source>
        <dbReference type="Proteomes" id="UP000474777"/>
    </source>
</evidence>
<feature type="transmembrane region" description="Helical" evidence="1">
    <location>
        <begin position="88"/>
        <end position="109"/>
    </location>
</feature>
<feature type="transmembrane region" description="Helical" evidence="1">
    <location>
        <begin position="12"/>
        <end position="33"/>
    </location>
</feature>
<reference evidence="2 3" key="1">
    <citation type="submission" date="2020-02" db="EMBL/GenBank/DDBJ databases">
        <authorList>
            <person name="Kim M.K."/>
        </authorList>
    </citation>
    <scope>NUCLEOTIDE SEQUENCE [LARGE SCALE GENOMIC DNA]</scope>
    <source>
        <strain evidence="2 3">BT327</strain>
    </source>
</reference>
<keyword evidence="1" id="KW-1133">Transmembrane helix</keyword>